<name>A0A0R1RL20_9LACO</name>
<feature type="transmembrane region" description="Helical" evidence="13">
    <location>
        <begin position="72"/>
        <end position="95"/>
    </location>
</feature>
<evidence type="ECO:0000256" key="13">
    <source>
        <dbReference type="SAM" id="Phobius"/>
    </source>
</evidence>
<evidence type="ECO:0000256" key="9">
    <source>
        <dbReference type="ARBA" id="ARBA00023065"/>
    </source>
</evidence>
<proteinExistence type="inferred from homology"/>
<accession>A0A0R1RL20</accession>
<evidence type="ECO:0000313" key="15">
    <source>
        <dbReference type="Proteomes" id="UP000051999"/>
    </source>
</evidence>
<dbReference type="Pfam" id="PF06736">
    <property type="entry name" value="TMEM175"/>
    <property type="match status" value="1"/>
</dbReference>
<evidence type="ECO:0000256" key="5">
    <source>
        <dbReference type="ARBA" id="ARBA00022692"/>
    </source>
</evidence>
<feature type="transmembrane region" description="Helical" evidence="13">
    <location>
        <begin position="6"/>
        <end position="23"/>
    </location>
</feature>
<dbReference type="PANTHER" id="PTHR31462:SF5">
    <property type="entry name" value="ENDOSOMAL_LYSOSOMAL PROTON CHANNEL TMEM175"/>
    <property type="match status" value="1"/>
</dbReference>
<evidence type="ECO:0000256" key="3">
    <source>
        <dbReference type="ARBA" id="ARBA00022448"/>
    </source>
</evidence>
<dbReference type="AlphaFoldDB" id="A0A0R1RL20"/>
<keyword evidence="11" id="KW-0407">Ion channel</keyword>
<keyword evidence="15" id="KW-1185">Reference proteome</keyword>
<dbReference type="GO" id="GO:0016020">
    <property type="term" value="C:membrane"/>
    <property type="evidence" value="ECO:0007669"/>
    <property type="project" value="UniProtKB-SubCell"/>
</dbReference>
<dbReference type="GO" id="GO:0005267">
    <property type="term" value="F:potassium channel activity"/>
    <property type="evidence" value="ECO:0007669"/>
    <property type="project" value="UniProtKB-KW"/>
</dbReference>
<evidence type="ECO:0000256" key="1">
    <source>
        <dbReference type="ARBA" id="ARBA00004141"/>
    </source>
</evidence>
<comment type="catalytic activity">
    <reaction evidence="12">
        <text>K(+)(in) = K(+)(out)</text>
        <dbReference type="Rhea" id="RHEA:29463"/>
        <dbReference type="ChEBI" id="CHEBI:29103"/>
    </reaction>
</comment>
<feature type="transmembrane region" description="Helical" evidence="13">
    <location>
        <begin position="107"/>
        <end position="127"/>
    </location>
</feature>
<dbReference type="STRING" id="1114972.FD35_GL001200"/>
<keyword evidence="9" id="KW-0406">Ion transport</keyword>
<sequence>MSKSRIEAFTDGVVAIIITILVLDLKLPEQHTWAALWQMRMPFVVYVASFLMIAEIWNFHHQMFAAVEKTDAHVLWANMNLLFWMSLIPAVTAWYGTDIFARPSAMLYALIVLPFNISFIILNHAVQHANQLSTKAGTSADSERRNQWSLIINVLVIIITFFFPPFALLSMILNVIIWLIPLRRVRR</sequence>
<evidence type="ECO:0000256" key="10">
    <source>
        <dbReference type="ARBA" id="ARBA00023136"/>
    </source>
</evidence>
<comment type="similarity">
    <text evidence="2">Belongs to the TMEM175 family.</text>
</comment>
<keyword evidence="6" id="KW-0631">Potassium channel</keyword>
<reference evidence="14 15" key="1">
    <citation type="journal article" date="2015" name="Genome Announc.">
        <title>Expanding the biotechnology potential of lactobacilli through comparative genomics of 213 strains and associated genera.</title>
        <authorList>
            <person name="Sun Z."/>
            <person name="Harris H.M."/>
            <person name="McCann A."/>
            <person name="Guo C."/>
            <person name="Argimon S."/>
            <person name="Zhang W."/>
            <person name="Yang X."/>
            <person name="Jeffery I.B."/>
            <person name="Cooney J.C."/>
            <person name="Kagawa T.F."/>
            <person name="Liu W."/>
            <person name="Song Y."/>
            <person name="Salvetti E."/>
            <person name="Wrobel A."/>
            <person name="Rasinkangas P."/>
            <person name="Parkhill J."/>
            <person name="Rea M.C."/>
            <person name="O'Sullivan O."/>
            <person name="Ritari J."/>
            <person name="Douillard F.P."/>
            <person name="Paul Ross R."/>
            <person name="Yang R."/>
            <person name="Briner A.E."/>
            <person name="Felis G.E."/>
            <person name="de Vos W.M."/>
            <person name="Barrangou R."/>
            <person name="Klaenhammer T.R."/>
            <person name="Caufield P.W."/>
            <person name="Cui Y."/>
            <person name="Zhang H."/>
            <person name="O'Toole P.W."/>
        </authorList>
    </citation>
    <scope>NUCLEOTIDE SEQUENCE [LARGE SCALE GENOMIC DNA]</scope>
    <source>
        <strain evidence="14 15">DSM 15814</strain>
    </source>
</reference>
<protein>
    <recommendedName>
        <fullName evidence="16">Integral membrane protein</fullName>
    </recommendedName>
</protein>
<dbReference type="InterPro" id="IPR010617">
    <property type="entry name" value="TMEM175-like"/>
</dbReference>
<dbReference type="RefSeq" id="WP_017262495.1">
    <property type="nucleotide sequence ID" value="NZ_AUAW01000004.1"/>
</dbReference>
<evidence type="ECO:0000256" key="8">
    <source>
        <dbReference type="ARBA" id="ARBA00022989"/>
    </source>
</evidence>
<dbReference type="OrthoDB" id="7626281at2"/>
<gene>
    <name evidence="14" type="ORF">FD35_GL001200</name>
</gene>
<dbReference type="EMBL" id="AZFF01000002">
    <property type="protein sequence ID" value="KRL56905.1"/>
    <property type="molecule type" value="Genomic_DNA"/>
</dbReference>
<comment type="subcellular location">
    <subcellularLocation>
        <location evidence="1">Membrane</location>
        <topology evidence="1">Multi-pass membrane protein</topology>
    </subcellularLocation>
</comment>
<evidence type="ECO:0000256" key="7">
    <source>
        <dbReference type="ARBA" id="ARBA00022958"/>
    </source>
</evidence>
<evidence type="ECO:0000256" key="4">
    <source>
        <dbReference type="ARBA" id="ARBA00022538"/>
    </source>
</evidence>
<evidence type="ECO:0000256" key="6">
    <source>
        <dbReference type="ARBA" id="ARBA00022826"/>
    </source>
</evidence>
<dbReference type="GO" id="GO:0015252">
    <property type="term" value="F:proton channel activity"/>
    <property type="evidence" value="ECO:0007669"/>
    <property type="project" value="InterPro"/>
</dbReference>
<feature type="transmembrane region" description="Helical" evidence="13">
    <location>
        <begin position="43"/>
        <end position="60"/>
    </location>
</feature>
<keyword evidence="3" id="KW-0813">Transport</keyword>
<keyword evidence="4" id="KW-0633">Potassium transport</keyword>
<evidence type="ECO:0008006" key="16">
    <source>
        <dbReference type="Google" id="ProtNLM"/>
    </source>
</evidence>
<keyword evidence="8 13" id="KW-1133">Transmembrane helix</keyword>
<evidence type="ECO:0000256" key="2">
    <source>
        <dbReference type="ARBA" id="ARBA00006920"/>
    </source>
</evidence>
<dbReference type="PANTHER" id="PTHR31462">
    <property type="entry name" value="ENDOSOMAL/LYSOSOMAL POTASSIUM CHANNEL TMEM175"/>
    <property type="match status" value="1"/>
</dbReference>
<keyword evidence="7" id="KW-0630">Potassium</keyword>
<comment type="caution">
    <text evidence="14">The sequence shown here is derived from an EMBL/GenBank/DDBJ whole genome shotgun (WGS) entry which is preliminary data.</text>
</comment>
<keyword evidence="5 13" id="KW-0812">Transmembrane</keyword>
<evidence type="ECO:0000256" key="11">
    <source>
        <dbReference type="ARBA" id="ARBA00023303"/>
    </source>
</evidence>
<organism evidence="14 15">
    <name type="scientific">Furfurilactobacillus rossiae DSM 15814</name>
    <dbReference type="NCBI Taxonomy" id="1114972"/>
    <lineage>
        <taxon>Bacteria</taxon>
        <taxon>Bacillati</taxon>
        <taxon>Bacillota</taxon>
        <taxon>Bacilli</taxon>
        <taxon>Lactobacillales</taxon>
        <taxon>Lactobacillaceae</taxon>
        <taxon>Furfurilactobacillus</taxon>
    </lineage>
</organism>
<dbReference type="Proteomes" id="UP000051999">
    <property type="component" value="Unassembled WGS sequence"/>
</dbReference>
<dbReference type="eggNOG" id="COG3548">
    <property type="taxonomic scope" value="Bacteria"/>
</dbReference>
<dbReference type="PATRIC" id="fig|1114972.6.peg.1216"/>
<keyword evidence="10 13" id="KW-0472">Membrane</keyword>
<feature type="transmembrane region" description="Helical" evidence="13">
    <location>
        <begin position="147"/>
        <end position="180"/>
    </location>
</feature>
<evidence type="ECO:0000313" key="14">
    <source>
        <dbReference type="EMBL" id="KRL56905.1"/>
    </source>
</evidence>
<evidence type="ECO:0000256" key="12">
    <source>
        <dbReference type="ARBA" id="ARBA00034430"/>
    </source>
</evidence>